<organism evidence="1 2">
    <name type="scientific">Staphylococcus gallinarum</name>
    <dbReference type="NCBI Taxonomy" id="1293"/>
    <lineage>
        <taxon>Bacteria</taxon>
        <taxon>Bacillati</taxon>
        <taxon>Bacillota</taxon>
        <taxon>Bacilli</taxon>
        <taxon>Bacillales</taxon>
        <taxon>Staphylococcaceae</taxon>
        <taxon>Staphylococcus</taxon>
    </lineage>
</organism>
<gene>
    <name evidence="1" type="ORF">NCTC12195_03235</name>
</gene>
<evidence type="ECO:0000313" key="1">
    <source>
        <dbReference type="EMBL" id="SUM33766.1"/>
    </source>
</evidence>
<reference evidence="1 2" key="1">
    <citation type="submission" date="2018-06" db="EMBL/GenBank/DDBJ databases">
        <authorList>
            <consortium name="Pathogen Informatics"/>
            <person name="Doyle S."/>
        </authorList>
    </citation>
    <scope>NUCLEOTIDE SEQUENCE [LARGE SCALE GENOMIC DNA]</scope>
    <source>
        <strain evidence="1 2">NCTC12195</strain>
    </source>
</reference>
<dbReference type="AlphaFoldDB" id="A0A380FKB0"/>
<evidence type="ECO:0000313" key="2">
    <source>
        <dbReference type="Proteomes" id="UP000255277"/>
    </source>
</evidence>
<sequence>MSEAVDKLIVSGSFNRDEIRELTGYEPIGSEEMQKFIITKNYQTVDEETTDNEGGDLNE</sequence>
<protein>
    <submittedName>
        <fullName evidence="1">Phage protein</fullName>
    </submittedName>
</protein>
<dbReference type="EMBL" id="UHDK01000001">
    <property type="protein sequence ID" value="SUM33766.1"/>
    <property type="molecule type" value="Genomic_DNA"/>
</dbReference>
<accession>A0A380FKB0</accession>
<dbReference type="Proteomes" id="UP000255277">
    <property type="component" value="Unassembled WGS sequence"/>
</dbReference>
<proteinExistence type="predicted"/>
<name>A0A380FKB0_STAGA</name>